<dbReference type="InterPro" id="IPR036986">
    <property type="entry name" value="S4_RNA-bd_sf"/>
</dbReference>
<dbReference type="PANTHER" id="PTHR11831:SF4">
    <property type="entry name" value="SMALL RIBOSOMAL SUBUNIT PROTEIN US4M"/>
    <property type="match status" value="1"/>
</dbReference>
<accession>A8NNB8</accession>
<feature type="region of interest" description="Disordered" evidence="7">
    <location>
        <begin position="211"/>
        <end position="260"/>
    </location>
</feature>
<dbReference type="GO" id="GO:0042274">
    <property type="term" value="P:ribosomal small subunit biogenesis"/>
    <property type="evidence" value="ECO:0007669"/>
    <property type="project" value="TreeGrafter"/>
</dbReference>
<dbReference type="FunCoup" id="A8NNB8">
    <property type="interactions" value="41"/>
</dbReference>
<dbReference type="Proteomes" id="UP000001861">
    <property type="component" value="Unassembled WGS sequence"/>
</dbReference>
<keyword evidence="5" id="KW-0687">Ribonucleoprotein</keyword>
<evidence type="ECO:0000256" key="2">
    <source>
        <dbReference type="ARBA" id="ARBA00022730"/>
    </source>
</evidence>
<feature type="compositionally biased region" description="Basic and acidic residues" evidence="7">
    <location>
        <begin position="251"/>
        <end position="260"/>
    </location>
</feature>
<dbReference type="KEGG" id="cci:CC1G_06496"/>
<dbReference type="InterPro" id="IPR018079">
    <property type="entry name" value="Ribosomal_uS4_CS"/>
</dbReference>
<evidence type="ECO:0000259" key="8">
    <source>
        <dbReference type="SMART" id="SM00363"/>
    </source>
</evidence>
<dbReference type="HOGENOM" id="CLU_041823_0_0_1"/>
<dbReference type="PANTHER" id="PTHR11831">
    <property type="entry name" value="30S 40S RIBOSOMAL PROTEIN"/>
    <property type="match status" value="1"/>
</dbReference>
<dbReference type="PROSITE" id="PS00632">
    <property type="entry name" value="RIBOSOMAL_S4"/>
    <property type="match status" value="1"/>
</dbReference>
<evidence type="ECO:0000256" key="7">
    <source>
        <dbReference type="SAM" id="MobiDB-lite"/>
    </source>
</evidence>
<comment type="caution">
    <text evidence="9">The sequence shown here is derived from an EMBL/GenBank/DDBJ whole genome shotgun (WGS) entry which is preliminary data.</text>
</comment>
<evidence type="ECO:0000313" key="10">
    <source>
        <dbReference type="Proteomes" id="UP000001861"/>
    </source>
</evidence>
<dbReference type="GeneID" id="6011619"/>
<dbReference type="RefSeq" id="XP_001835093.2">
    <property type="nucleotide sequence ID" value="XM_001835041.2"/>
</dbReference>
<dbReference type="VEuPathDB" id="FungiDB:CC1G_06496"/>
<dbReference type="InterPro" id="IPR002942">
    <property type="entry name" value="S4_RNA-bd"/>
</dbReference>
<dbReference type="GO" id="GO:0005763">
    <property type="term" value="C:mitochondrial small ribosomal subunit"/>
    <property type="evidence" value="ECO:0007669"/>
    <property type="project" value="TreeGrafter"/>
</dbReference>
<gene>
    <name evidence="9" type="ORF">CC1G_06496</name>
</gene>
<evidence type="ECO:0000256" key="1">
    <source>
        <dbReference type="ARBA" id="ARBA00007465"/>
    </source>
</evidence>
<dbReference type="GO" id="GO:0003735">
    <property type="term" value="F:structural constituent of ribosome"/>
    <property type="evidence" value="ECO:0007669"/>
    <property type="project" value="TreeGrafter"/>
</dbReference>
<evidence type="ECO:0000256" key="5">
    <source>
        <dbReference type="ARBA" id="ARBA00023274"/>
    </source>
</evidence>
<dbReference type="Gene3D" id="3.10.290.10">
    <property type="entry name" value="RNA-binding S4 domain"/>
    <property type="match status" value="1"/>
</dbReference>
<dbReference type="GO" id="GO:0019843">
    <property type="term" value="F:rRNA binding"/>
    <property type="evidence" value="ECO:0007669"/>
    <property type="project" value="UniProtKB-KW"/>
</dbReference>
<reference evidence="9 10" key="1">
    <citation type="journal article" date="2010" name="Proc. Natl. Acad. Sci. U.S.A.">
        <title>Insights into evolution of multicellular fungi from the assembled chromosomes of the mushroom Coprinopsis cinerea (Coprinus cinereus).</title>
        <authorList>
            <person name="Stajich J.E."/>
            <person name="Wilke S.K."/>
            <person name="Ahren D."/>
            <person name="Au C.H."/>
            <person name="Birren B.W."/>
            <person name="Borodovsky M."/>
            <person name="Burns C."/>
            <person name="Canback B."/>
            <person name="Casselton L.A."/>
            <person name="Cheng C.K."/>
            <person name="Deng J."/>
            <person name="Dietrich F.S."/>
            <person name="Fargo D.C."/>
            <person name="Farman M.L."/>
            <person name="Gathman A.C."/>
            <person name="Goldberg J."/>
            <person name="Guigo R."/>
            <person name="Hoegger P.J."/>
            <person name="Hooker J.B."/>
            <person name="Huggins A."/>
            <person name="James T.Y."/>
            <person name="Kamada T."/>
            <person name="Kilaru S."/>
            <person name="Kodira C."/>
            <person name="Kues U."/>
            <person name="Kupfer D."/>
            <person name="Kwan H.S."/>
            <person name="Lomsadze A."/>
            <person name="Li W."/>
            <person name="Lilly W.W."/>
            <person name="Ma L.J."/>
            <person name="Mackey A.J."/>
            <person name="Manning G."/>
            <person name="Martin F."/>
            <person name="Muraguchi H."/>
            <person name="Natvig D.O."/>
            <person name="Palmerini H."/>
            <person name="Ramesh M.A."/>
            <person name="Rehmeyer C.J."/>
            <person name="Roe B.A."/>
            <person name="Shenoy N."/>
            <person name="Stanke M."/>
            <person name="Ter-Hovhannisyan V."/>
            <person name="Tunlid A."/>
            <person name="Velagapudi R."/>
            <person name="Vision T.J."/>
            <person name="Zeng Q."/>
            <person name="Zolan M.E."/>
            <person name="Pukkila P.J."/>
        </authorList>
    </citation>
    <scope>NUCLEOTIDE SEQUENCE [LARGE SCALE GENOMIC DNA]</scope>
    <source>
        <strain evidence="10">Okayama-7 / 130 / ATCC MYA-4618 / FGSC 9003</strain>
    </source>
</reference>
<evidence type="ECO:0000256" key="3">
    <source>
        <dbReference type="ARBA" id="ARBA00022884"/>
    </source>
</evidence>
<sequence length="390" mass="44529">MRDRGVFSFRRALPRMSWSPKNLYNLWRRTMGPRSDDLRFRITASTTLFQQRWKSKALVRAYHGDFIPEKIFKRWYLPETLPDVRPQRSTAPVGDDKAALAEYARRKQREKSFDEEIEEKGMAPVGSLMFQEVERRIDVFLFRCCFAHSVYEARRMVIHGDVLLNGRKHTNANTRLAPGDMVTVNPDAIRFFKKLPGEYDDIVGRLLTPKKPAKDAPATATIEAAETTEAAASTEGTESAAEAAEEQPAAEESKPAEAAEKSTGLTPFYLPHYASPWLFIPAYIEPSFSTCSAIYVRHPTARPGYSEIPTPYDADGALIRYAWEWYVQRRPRVRSKSQLARMPEDRAFKLRQAAEDGILSNAHTNKAQDTERLKRLLKQSKRRGKKVATV</sequence>
<evidence type="ECO:0000313" key="9">
    <source>
        <dbReference type="EMBL" id="EAU86735.2"/>
    </source>
</evidence>
<dbReference type="SUPFAM" id="SSF55174">
    <property type="entry name" value="Alpha-L RNA-binding motif"/>
    <property type="match status" value="1"/>
</dbReference>
<keyword evidence="2 6" id="KW-0699">rRNA-binding</keyword>
<comment type="similarity">
    <text evidence="1">Belongs to the universal ribosomal protein uS4 family.</text>
</comment>
<organism evidence="9 10">
    <name type="scientific">Coprinopsis cinerea (strain Okayama-7 / 130 / ATCC MYA-4618 / FGSC 9003)</name>
    <name type="common">Inky cap fungus</name>
    <name type="synonym">Hormographiella aspergillata</name>
    <dbReference type="NCBI Taxonomy" id="240176"/>
    <lineage>
        <taxon>Eukaryota</taxon>
        <taxon>Fungi</taxon>
        <taxon>Dikarya</taxon>
        <taxon>Basidiomycota</taxon>
        <taxon>Agaricomycotina</taxon>
        <taxon>Agaricomycetes</taxon>
        <taxon>Agaricomycetidae</taxon>
        <taxon>Agaricales</taxon>
        <taxon>Agaricineae</taxon>
        <taxon>Psathyrellaceae</taxon>
        <taxon>Coprinopsis</taxon>
    </lineage>
</organism>
<dbReference type="EMBL" id="AACS02000012">
    <property type="protein sequence ID" value="EAU86735.2"/>
    <property type="molecule type" value="Genomic_DNA"/>
</dbReference>
<name>A8NNB8_COPC7</name>
<dbReference type="CDD" id="cd00165">
    <property type="entry name" value="S4"/>
    <property type="match status" value="1"/>
</dbReference>
<dbReference type="Pfam" id="PF01479">
    <property type="entry name" value="S4"/>
    <property type="match status" value="1"/>
</dbReference>
<evidence type="ECO:0000256" key="6">
    <source>
        <dbReference type="PROSITE-ProRule" id="PRU00182"/>
    </source>
</evidence>
<dbReference type="OrthoDB" id="3356781at2759"/>
<dbReference type="SMART" id="SM00363">
    <property type="entry name" value="S4"/>
    <property type="match status" value="1"/>
</dbReference>
<keyword evidence="10" id="KW-1185">Reference proteome</keyword>
<dbReference type="AlphaFoldDB" id="A8NNB8"/>
<keyword evidence="3 6" id="KW-0694">RNA-binding</keyword>
<protein>
    <submittedName>
        <fullName evidence="9">Nam9 protein</fullName>
    </submittedName>
</protein>
<feature type="domain" description="RNA-binding S4" evidence="8">
    <location>
        <begin position="135"/>
        <end position="198"/>
    </location>
</feature>
<dbReference type="InterPro" id="IPR022801">
    <property type="entry name" value="Ribosomal_uS4"/>
</dbReference>
<keyword evidence="4" id="KW-0689">Ribosomal protein</keyword>
<dbReference type="PROSITE" id="PS50889">
    <property type="entry name" value="S4"/>
    <property type="match status" value="1"/>
</dbReference>
<dbReference type="OMA" id="GDMFQVE"/>
<feature type="compositionally biased region" description="Low complexity" evidence="7">
    <location>
        <begin position="215"/>
        <end position="242"/>
    </location>
</feature>
<dbReference type="InParanoid" id="A8NNB8"/>
<evidence type="ECO:0000256" key="4">
    <source>
        <dbReference type="ARBA" id="ARBA00022980"/>
    </source>
</evidence>
<dbReference type="eggNOG" id="ENOG502QTS9">
    <property type="taxonomic scope" value="Eukaryota"/>
</dbReference>
<proteinExistence type="inferred from homology"/>
<dbReference type="STRING" id="240176.A8NNB8"/>